<gene>
    <name evidence="2" type="ORF">MNOR_LOCUS5992</name>
</gene>
<accession>A0AAV2PYS8</accession>
<sequence length="117" mass="12761">VLTVLGLGNFVREVILGGSYTHAVTWMSGIIYLLHFIVSILLVIGIKQEKVQFIMINVWVSIVDIALLLINAVMIFVLGLTWPIFVVSLIYLIVLGYCVVVVRSYAISIGVGAVSPA</sequence>
<keyword evidence="1" id="KW-0472">Membrane</keyword>
<feature type="non-terminal residue" evidence="2">
    <location>
        <position position="1"/>
    </location>
</feature>
<name>A0AAV2PYS8_MEGNR</name>
<feature type="transmembrane region" description="Helical" evidence="1">
    <location>
        <begin position="84"/>
        <end position="102"/>
    </location>
</feature>
<organism evidence="2 3">
    <name type="scientific">Meganyctiphanes norvegica</name>
    <name type="common">Northern krill</name>
    <name type="synonym">Thysanopoda norvegica</name>
    <dbReference type="NCBI Taxonomy" id="48144"/>
    <lineage>
        <taxon>Eukaryota</taxon>
        <taxon>Metazoa</taxon>
        <taxon>Ecdysozoa</taxon>
        <taxon>Arthropoda</taxon>
        <taxon>Crustacea</taxon>
        <taxon>Multicrustacea</taxon>
        <taxon>Malacostraca</taxon>
        <taxon>Eumalacostraca</taxon>
        <taxon>Eucarida</taxon>
        <taxon>Euphausiacea</taxon>
        <taxon>Euphausiidae</taxon>
        <taxon>Meganyctiphanes</taxon>
    </lineage>
</organism>
<keyword evidence="3" id="KW-1185">Reference proteome</keyword>
<protein>
    <submittedName>
        <fullName evidence="2">Uncharacterized protein</fullName>
    </submittedName>
</protein>
<dbReference type="EMBL" id="CAXKWB010002390">
    <property type="protein sequence ID" value="CAL4066793.1"/>
    <property type="molecule type" value="Genomic_DNA"/>
</dbReference>
<evidence type="ECO:0000313" key="2">
    <source>
        <dbReference type="EMBL" id="CAL4066793.1"/>
    </source>
</evidence>
<keyword evidence="1" id="KW-0812">Transmembrane</keyword>
<keyword evidence="1" id="KW-1133">Transmembrane helix</keyword>
<evidence type="ECO:0000256" key="1">
    <source>
        <dbReference type="SAM" id="Phobius"/>
    </source>
</evidence>
<proteinExistence type="predicted"/>
<comment type="caution">
    <text evidence="2">The sequence shown here is derived from an EMBL/GenBank/DDBJ whole genome shotgun (WGS) entry which is preliminary data.</text>
</comment>
<dbReference type="AlphaFoldDB" id="A0AAV2PYS8"/>
<dbReference type="Proteomes" id="UP001497623">
    <property type="component" value="Unassembled WGS sequence"/>
</dbReference>
<feature type="transmembrane region" description="Helical" evidence="1">
    <location>
        <begin position="56"/>
        <end position="78"/>
    </location>
</feature>
<evidence type="ECO:0000313" key="3">
    <source>
        <dbReference type="Proteomes" id="UP001497623"/>
    </source>
</evidence>
<feature type="transmembrane region" description="Helical" evidence="1">
    <location>
        <begin position="20"/>
        <end position="44"/>
    </location>
</feature>
<reference evidence="2 3" key="1">
    <citation type="submission" date="2024-05" db="EMBL/GenBank/DDBJ databases">
        <authorList>
            <person name="Wallberg A."/>
        </authorList>
    </citation>
    <scope>NUCLEOTIDE SEQUENCE [LARGE SCALE GENOMIC DNA]</scope>
</reference>